<evidence type="ECO:0000313" key="13">
    <source>
        <dbReference type="Proteomes" id="UP000662931"/>
    </source>
</evidence>
<organism evidence="12 13">
    <name type="scientific">Eeniella nana</name>
    <name type="common">Yeast</name>
    <name type="synonym">Brettanomyces nanus</name>
    <dbReference type="NCBI Taxonomy" id="13502"/>
    <lineage>
        <taxon>Eukaryota</taxon>
        <taxon>Fungi</taxon>
        <taxon>Dikarya</taxon>
        <taxon>Ascomycota</taxon>
        <taxon>Saccharomycotina</taxon>
        <taxon>Pichiomycetes</taxon>
        <taxon>Pichiales</taxon>
        <taxon>Pichiaceae</taxon>
        <taxon>Brettanomyces</taxon>
    </lineage>
</organism>
<dbReference type="PANTHER" id="PTHR21573:SF0">
    <property type="entry name" value="ER MEMBRANE PROTEIN COMPLEX SUBUNIT 1"/>
    <property type="match status" value="1"/>
</dbReference>
<evidence type="ECO:0000256" key="1">
    <source>
        <dbReference type="ARBA" id="ARBA00004115"/>
    </source>
</evidence>
<dbReference type="InterPro" id="IPR026895">
    <property type="entry name" value="EMC1"/>
</dbReference>
<evidence type="ECO:0000256" key="3">
    <source>
        <dbReference type="ARBA" id="ARBA00020824"/>
    </source>
</evidence>
<comment type="subcellular location">
    <subcellularLocation>
        <location evidence="1">Endoplasmic reticulum membrane</location>
        <topology evidence="1">Single-pass type I membrane protein</topology>
    </subcellularLocation>
</comment>
<evidence type="ECO:0000256" key="8">
    <source>
        <dbReference type="ARBA" id="ARBA00023136"/>
    </source>
</evidence>
<dbReference type="AlphaFoldDB" id="A0A875RNN7"/>
<evidence type="ECO:0000256" key="6">
    <source>
        <dbReference type="ARBA" id="ARBA00022824"/>
    </source>
</evidence>
<dbReference type="Pfam" id="PF07774">
    <property type="entry name" value="EMC1_C"/>
    <property type="match status" value="1"/>
</dbReference>
<evidence type="ECO:0000256" key="2">
    <source>
        <dbReference type="ARBA" id="ARBA00007904"/>
    </source>
</evidence>
<keyword evidence="13" id="KW-1185">Reference proteome</keyword>
<dbReference type="GeneID" id="62194676"/>
<keyword evidence="9" id="KW-0325">Glycoprotein</keyword>
<keyword evidence="5" id="KW-0732">Signal</keyword>
<keyword evidence="6" id="KW-0256">Endoplasmic reticulum</keyword>
<dbReference type="Proteomes" id="UP000662931">
    <property type="component" value="Chromosome 1"/>
</dbReference>
<dbReference type="KEGG" id="bnn:FOA43_001275"/>
<keyword evidence="4 10" id="KW-0812">Transmembrane</keyword>
<comment type="similarity">
    <text evidence="2">Belongs to the EMC1 family.</text>
</comment>
<name>A0A875RNN7_EENNA</name>
<feature type="domain" description="ER membrane protein complex subunit 1 C-terminal" evidence="11">
    <location>
        <begin position="615"/>
        <end position="833"/>
    </location>
</feature>
<evidence type="ECO:0000259" key="11">
    <source>
        <dbReference type="Pfam" id="PF07774"/>
    </source>
</evidence>
<dbReference type="EMBL" id="CP064812">
    <property type="protein sequence ID" value="QPG73960.1"/>
    <property type="molecule type" value="Genomic_DNA"/>
</dbReference>
<feature type="transmembrane region" description="Helical" evidence="10">
    <location>
        <begin position="805"/>
        <end position="824"/>
    </location>
</feature>
<protein>
    <recommendedName>
        <fullName evidence="3">ER membrane protein complex subunit 1</fullName>
    </recommendedName>
</protein>
<evidence type="ECO:0000256" key="9">
    <source>
        <dbReference type="ARBA" id="ARBA00023180"/>
    </source>
</evidence>
<dbReference type="OrthoDB" id="28092at2759"/>
<sequence length="836" mass="93469">MNLCISPDSIFKLDWQTVQIGLPFTSIVGNARDGNASTIISLTDKSMLAVQDLETGNILYRYKSETSFVNTSQLLGLENDEFAVAFNYEDGSSRIAFWTFNATGLIKAEKLFKKHVIGLATTTKNTVLVVDDAGALYELDDHSQHQPKLLYQGVPEKDNFVRAMLTETNYHHHWIVFLEGNHGQVLFYTIDRDGDVSEAQRFRGCGLESLSFVKSISTYPVCLGSKAYEYSEESRDLHASFEGLGRDLLDLSGAERGLQMINDHYYVSITRGNATLFDIDASIFNPLVTFSLPEHIKHVEFFVTHAGRTLNAYITGDDYTISLVSNGRIVWQKDESLAYITDAVLLDQSQTSSLISTSDEIKNERSFNLIAAYISRLKYNVHKLFGNTSETVDFNLHFGLLKTLVVMTENGKIASFNTFGEHTNLSNQLIDIFDTGSSNLTHLVNVNEHLLAVDDGLNLYEVDFNQKTISSADPCFVDSHFMILKPADSEPKLIQTSSRDFYTTAKSKNGHALYGFHVTNETHKTWRHILDDDETILAIQARSYDNNLVASNGITIADRKVLYKYLITNLAVVTIHSEKSQQVTVQLLNVVTGQVYDSFTKHTDNAAAVHVLFEENFIIVSTQEKGSIDTVLTSIDLFESLTPDLKKTGHLATYSSLGNSTIIPEHATRSFILPGISIKQISLTYTRHNIALKHLLFTTSTGSLMAVPKMLVNGRRPLIEISKSMLQEPLLLNYEPYIVPSDNLILSHYRQLMTDNGDRFRKLMSVSTELESTSIVVSVDTDLFVTIVKPSASFDTLTGDFNKKILLVTIAALIAAIYYTIPLASSKKLKDLWKNT</sequence>
<accession>A0A875RNN7</accession>
<keyword evidence="7 10" id="KW-1133">Transmembrane helix</keyword>
<evidence type="ECO:0000256" key="10">
    <source>
        <dbReference type="SAM" id="Phobius"/>
    </source>
</evidence>
<keyword evidence="8 10" id="KW-0472">Membrane</keyword>
<reference evidence="12" key="1">
    <citation type="submission" date="2020-10" db="EMBL/GenBank/DDBJ databases">
        <authorList>
            <person name="Roach M.J.R."/>
        </authorList>
    </citation>
    <scope>NUCLEOTIDE SEQUENCE</scope>
    <source>
        <strain evidence="12">CBS 1945</strain>
    </source>
</reference>
<dbReference type="InterPro" id="IPR011678">
    <property type="entry name" value="EMC1_C"/>
</dbReference>
<evidence type="ECO:0000256" key="7">
    <source>
        <dbReference type="ARBA" id="ARBA00022989"/>
    </source>
</evidence>
<dbReference type="GO" id="GO:0072546">
    <property type="term" value="C:EMC complex"/>
    <property type="evidence" value="ECO:0007669"/>
    <property type="project" value="InterPro"/>
</dbReference>
<gene>
    <name evidence="12" type="ORF">FOA43_001275</name>
</gene>
<dbReference type="PANTHER" id="PTHR21573">
    <property type="entry name" value="ER MEMBRANE PROTEIN COMPLEX SUBUNIT 1"/>
    <property type="match status" value="1"/>
</dbReference>
<evidence type="ECO:0000313" key="12">
    <source>
        <dbReference type="EMBL" id="QPG73960.1"/>
    </source>
</evidence>
<evidence type="ECO:0000256" key="5">
    <source>
        <dbReference type="ARBA" id="ARBA00022729"/>
    </source>
</evidence>
<evidence type="ECO:0000256" key="4">
    <source>
        <dbReference type="ARBA" id="ARBA00022692"/>
    </source>
</evidence>
<proteinExistence type="inferred from homology"/>
<dbReference type="GO" id="GO:0034975">
    <property type="term" value="P:protein folding in endoplasmic reticulum"/>
    <property type="evidence" value="ECO:0007669"/>
    <property type="project" value="TreeGrafter"/>
</dbReference>
<dbReference type="RefSeq" id="XP_038777525.1">
    <property type="nucleotide sequence ID" value="XM_038921597.1"/>
</dbReference>